<feature type="transmembrane region" description="Helical" evidence="1">
    <location>
        <begin position="526"/>
        <end position="551"/>
    </location>
</feature>
<evidence type="ECO:0000313" key="2">
    <source>
        <dbReference type="EMBL" id="PDO09234.1"/>
    </source>
</evidence>
<keyword evidence="1" id="KW-0472">Membrane</keyword>
<dbReference type="Pfam" id="PF00873">
    <property type="entry name" value="ACR_tran"/>
    <property type="match status" value="1"/>
</dbReference>
<dbReference type="GO" id="GO:0042910">
    <property type="term" value="F:xenobiotic transmembrane transporter activity"/>
    <property type="evidence" value="ECO:0007669"/>
    <property type="project" value="TreeGrafter"/>
</dbReference>
<dbReference type="Gene3D" id="3.30.70.1440">
    <property type="entry name" value="Multidrug efflux transporter AcrB pore domain"/>
    <property type="match status" value="1"/>
</dbReference>
<dbReference type="Proteomes" id="UP000243688">
    <property type="component" value="Unassembled WGS sequence"/>
</dbReference>
<reference evidence="2 3" key="1">
    <citation type="submission" date="2016-12" db="EMBL/GenBank/DDBJ databases">
        <title>Candidatus Reconcilibacillus cellulovorans genome.</title>
        <authorList>
            <person name="Kolinko S."/>
            <person name="Wu Y.-W."/>
            <person name="Tachea F."/>
            <person name="Denzel E."/>
            <person name="Hiras J."/>
            <person name="Baecker N."/>
            <person name="Chan L.J."/>
            <person name="Eichorst S.A."/>
            <person name="Frey D."/>
            <person name="Adams P.D."/>
            <person name="Pray T."/>
            <person name="Tanjore D."/>
            <person name="Petzold C.J."/>
            <person name="Gladden J.M."/>
            <person name="Simmons B.A."/>
            <person name="Singer S.W."/>
        </authorList>
    </citation>
    <scope>NUCLEOTIDE SEQUENCE [LARGE SCALE GENOMIC DNA]</scope>
    <source>
        <strain evidence="2">JTherm</strain>
    </source>
</reference>
<sequence length="1025" mass="109093">MRRGEKPLMFLTRFSLKNALAVAILAVLAAVGGLYASSQFKQEAMPDVSIPYLFVTSFYPGATPEEVRAEVAEPLEQALRNIRGVQTVLSTAASNVATVTLEFSFDADLDEKKREVEEALAGVRLPQEAEKPQVTKLSFESGPMMYTAVSAGDGVSEQELAAFVRDRVLPALQGLEGVGRVQVLGLPPERVDVRLLPDKMAEKGVTYQQVRQVLQAMNVTLPVGEATFDRVKRAVVLTGRARTVDELKKLVVQPMPEVRLADIADISEGEAEPDTITRVQGNPAVAVNIVRNIDANTVDVSDRVREKLSELFEGETGFKLDIVYDAAVDVKRSVRGMLREGLLGALFASLLILLFLRNGRATLIAVVSIPLSVLIALMLLKAFTDVTLNIMTLGGMAVAIGRVVDDSIVVIENIVRRLQHRGGGTPGRELFFDATREVGGAITSSTLTTVAVFAPLGLVGGMIGKIFAPFALTVVLSLLSSLLVAVTVVPAMAYAMLRRGVKEKTGAGRVAAFYRRMLDWSLKHKAATLLLAFLLFTGSLALVPFVGVTFIPEPEEKFAVMTLTMPKGTDVRAVDEAALRIDEQIRRLPEVRLSLVTSGSPEGEFDPNTLAAGESHRANWVIGLDPDTDVDAFVRARKADLQPPAEGATIDVQKLAFGPGGPGIYVVVTAKTRDDLRRATETIAEAVRSVPGTENVRHTLVDDLESVRVTVRSADALRNGLSTAQAWAMLRPLFADERVGKIGEGGRTLDVVLSVGGAAPKSAADIANLPLLSPLGRTVALGDIADVATLRHPAAIQLRNGQEYAAVVGNIADPDTGKVNAELRRKLEALSLPEGASYSLDGSNKQINDMMRDMSMAMLAAVGLVYVVMLVTFGEGRAPFAILFSLPFAAVGALAGTFVAGEPISVASMVGMLMLIGIVVTNAIVLVDRVQKQIAAGLSVREALLEAGGTRLRPILMTAIATICALAPLALGWSEGALVSKGLAVVVIGGLTTSTLLTLLVVPVMYELLHGRRGSRLKAEAGTAG</sequence>
<dbReference type="Gene3D" id="3.30.2090.10">
    <property type="entry name" value="Multidrug efflux transporter AcrB TolC docking domain, DN and DC subdomains"/>
    <property type="match status" value="2"/>
</dbReference>
<feature type="transmembrane region" description="Helical" evidence="1">
    <location>
        <begin position="466"/>
        <end position="494"/>
    </location>
</feature>
<dbReference type="EMBL" id="MOXJ01000055">
    <property type="protein sequence ID" value="PDO09234.1"/>
    <property type="molecule type" value="Genomic_DNA"/>
</dbReference>
<dbReference type="SUPFAM" id="SSF82714">
    <property type="entry name" value="Multidrug efflux transporter AcrB TolC docking domain, DN and DC subdomains"/>
    <property type="match status" value="2"/>
</dbReference>
<protein>
    <submittedName>
        <fullName evidence="2">Cation:proton antiporter</fullName>
    </submittedName>
</protein>
<dbReference type="PANTHER" id="PTHR32063:SF0">
    <property type="entry name" value="SWARMING MOTILITY PROTEIN SWRC"/>
    <property type="match status" value="1"/>
</dbReference>
<dbReference type="AlphaFoldDB" id="A0A2A6DWU4"/>
<dbReference type="Gene3D" id="3.30.70.1430">
    <property type="entry name" value="Multidrug efflux transporter AcrB pore domain"/>
    <property type="match status" value="2"/>
</dbReference>
<feature type="transmembrane region" description="Helical" evidence="1">
    <location>
        <begin position="363"/>
        <end position="384"/>
    </location>
</feature>
<comment type="caution">
    <text evidence="2">The sequence shown here is derived from an EMBL/GenBank/DDBJ whole genome shotgun (WGS) entry which is preliminary data.</text>
</comment>
<dbReference type="Gene3D" id="3.30.70.1320">
    <property type="entry name" value="Multidrug efflux transporter AcrB pore domain like"/>
    <property type="match status" value="1"/>
</dbReference>
<feature type="transmembrane region" description="Helical" evidence="1">
    <location>
        <begin position="955"/>
        <end position="973"/>
    </location>
</feature>
<keyword evidence="1" id="KW-1133">Transmembrane helix</keyword>
<dbReference type="GO" id="GO:0005886">
    <property type="term" value="C:plasma membrane"/>
    <property type="evidence" value="ECO:0007669"/>
    <property type="project" value="TreeGrafter"/>
</dbReference>
<organism evidence="2 3">
    <name type="scientific">Candidatus Reconcilbacillus cellulovorans</name>
    <dbReference type="NCBI Taxonomy" id="1906605"/>
    <lineage>
        <taxon>Bacteria</taxon>
        <taxon>Bacillati</taxon>
        <taxon>Bacillota</taxon>
        <taxon>Bacilli</taxon>
        <taxon>Bacillales</taxon>
        <taxon>Paenibacillaceae</taxon>
        <taxon>Candidatus Reconcilbacillus</taxon>
    </lineage>
</organism>
<feature type="transmembrane region" description="Helical" evidence="1">
    <location>
        <begin position="880"/>
        <end position="900"/>
    </location>
</feature>
<accession>A0A2A6DWU4</accession>
<evidence type="ECO:0000256" key="1">
    <source>
        <dbReference type="SAM" id="Phobius"/>
    </source>
</evidence>
<dbReference type="PANTHER" id="PTHR32063">
    <property type="match status" value="1"/>
</dbReference>
<feature type="transmembrane region" description="Helical" evidence="1">
    <location>
        <begin position="854"/>
        <end position="873"/>
    </location>
</feature>
<dbReference type="SUPFAM" id="SSF82693">
    <property type="entry name" value="Multidrug efflux transporter AcrB pore domain, PN1, PN2, PC1 and PC2 subdomains"/>
    <property type="match status" value="2"/>
</dbReference>
<dbReference type="InterPro" id="IPR001036">
    <property type="entry name" value="Acrflvin-R"/>
</dbReference>
<keyword evidence="1" id="KW-0812">Transmembrane</keyword>
<dbReference type="PRINTS" id="PR00702">
    <property type="entry name" value="ACRIFLAVINRP"/>
</dbReference>
<feature type="transmembrane region" description="Helical" evidence="1">
    <location>
        <begin position="438"/>
        <end position="460"/>
    </location>
</feature>
<dbReference type="SUPFAM" id="SSF82866">
    <property type="entry name" value="Multidrug efflux transporter AcrB transmembrane domain"/>
    <property type="match status" value="2"/>
</dbReference>
<gene>
    <name evidence="2" type="ORF">BLM47_13690</name>
</gene>
<name>A0A2A6DWU4_9BACL</name>
<proteinExistence type="predicted"/>
<evidence type="ECO:0000313" key="3">
    <source>
        <dbReference type="Proteomes" id="UP000243688"/>
    </source>
</evidence>
<feature type="transmembrane region" description="Helical" evidence="1">
    <location>
        <begin position="906"/>
        <end position="927"/>
    </location>
</feature>
<dbReference type="Gene3D" id="1.20.1640.10">
    <property type="entry name" value="Multidrug efflux transporter AcrB transmembrane domain"/>
    <property type="match status" value="2"/>
</dbReference>
<feature type="transmembrane region" description="Helical" evidence="1">
    <location>
        <begin position="985"/>
        <end position="1009"/>
    </location>
</feature>
<dbReference type="InterPro" id="IPR027463">
    <property type="entry name" value="AcrB_DN_DC_subdom"/>
</dbReference>